<dbReference type="Gramene" id="PNT76128">
    <property type="protein sequence ID" value="PNT76128"/>
    <property type="gene ID" value="BRADI_1g44565v3"/>
</dbReference>
<reference evidence="1" key="2">
    <citation type="submission" date="2017-06" db="EMBL/GenBank/DDBJ databases">
        <title>WGS assembly of Brachypodium distachyon.</title>
        <authorList>
            <consortium name="The International Brachypodium Initiative"/>
            <person name="Lucas S."/>
            <person name="Harmon-Smith M."/>
            <person name="Lail K."/>
            <person name="Tice H."/>
            <person name="Grimwood J."/>
            <person name="Bruce D."/>
            <person name="Barry K."/>
            <person name="Shu S."/>
            <person name="Lindquist E."/>
            <person name="Wang M."/>
            <person name="Pitluck S."/>
            <person name="Vogel J.P."/>
            <person name="Garvin D.F."/>
            <person name="Mockler T.C."/>
            <person name="Schmutz J."/>
            <person name="Rokhsar D."/>
            <person name="Bevan M.W."/>
        </authorList>
    </citation>
    <scope>NUCLEOTIDE SEQUENCE</scope>
    <source>
        <strain evidence="1">Bd21</strain>
    </source>
</reference>
<dbReference type="EnsemblPlants" id="PNT76128">
    <property type="protein sequence ID" value="PNT76128"/>
    <property type="gene ID" value="BRADI_1g44565v3"/>
</dbReference>
<reference evidence="1 2" key="1">
    <citation type="journal article" date="2010" name="Nature">
        <title>Genome sequencing and analysis of the model grass Brachypodium distachyon.</title>
        <authorList>
            <consortium name="International Brachypodium Initiative"/>
        </authorList>
    </citation>
    <scope>NUCLEOTIDE SEQUENCE [LARGE SCALE GENOMIC DNA]</scope>
    <source>
        <strain evidence="1 2">Bd21</strain>
    </source>
</reference>
<evidence type="ECO:0000313" key="2">
    <source>
        <dbReference type="EnsemblPlants" id="PNT76128"/>
    </source>
</evidence>
<dbReference type="EMBL" id="CM000880">
    <property type="protein sequence ID" value="PNT76128.1"/>
    <property type="molecule type" value="Genomic_DNA"/>
</dbReference>
<gene>
    <name evidence="1" type="ORF">BRADI_1g44565v3</name>
</gene>
<evidence type="ECO:0000313" key="1">
    <source>
        <dbReference type="EMBL" id="PNT76128.1"/>
    </source>
</evidence>
<dbReference type="Proteomes" id="UP000008810">
    <property type="component" value="Chromosome 1"/>
</dbReference>
<sequence>MSGAVASSRRTAALQLSLLAFRGLRKVRKDFHGTRMRDRARWMSSLIFTLFSLLREGNKGLVRTDGGIFSSVHICSVVSYVCIHRAGRVYS</sequence>
<protein>
    <submittedName>
        <fullName evidence="1 2">Uncharacterized protein</fullName>
    </submittedName>
</protein>
<dbReference type="AlphaFoldDB" id="A0A2K2DPB8"/>
<name>A0A2K2DPB8_BRADI</name>
<evidence type="ECO:0000313" key="3">
    <source>
        <dbReference type="Proteomes" id="UP000008810"/>
    </source>
</evidence>
<organism evidence="1">
    <name type="scientific">Brachypodium distachyon</name>
    <name type="common">Purple false brome</name>
    <name type="synonym">Trachynia distachya</name>
    <dbReference type="NCBI Taxonomy" id="15368"/>
    <lineage>
        <taxon>Eukaryota</taxon>
        <taxon>Viridiplantae</taxon>
        <taxon>Streptophyta</taxon>
        <taxon>Embryophyta</taxon>
        <taxon>Tracheophyta</taxon>
        <taxon>Spermatophyta</taxon>
        <taxon>Magnoliopsida</taxon>
        <taxon>Liliopsida</taxon>
        <taxon>Poales</taxon>
        <taxon>Poaceae</taxon>
        <taxon>BOP clade</taxon>
        <taxon>Pooideae</taxon>
        <taxon>Stipodae</taxon>
        <taxon>Brachypodieae</taxon>
        <taxon>Brachypodium</taxon>
    </lineage>
</organism>
<keyword evidence="3" id="KW-1185">Reference proteome</keyword>
<reference evidence="2" key="3">
    <citation type="submission" date="2018-08" db="UniProtKB">
        <authorList>
            <consortium name="EnsemblPlants"/>
        </authorList>
    </citation>
    <scope>IDENTIFICATION</scope>
    <source>
        <strain evidence="2">cv. Bd21</strain>
    </source>
</reference>
<dbReference type="InParanoid" id="A0A2K2DPB8"/>
<accession>A0A2K2DPB8</accession>
<proteinExistence type="predicted"/>